<accession>G2QJP2</accession>
<name>G2QJP2_THET4</name>
<sequence length="505" mass="55665">DLPIALRRTRRSIGICSSKPGESSKSASPCASPRRPTKATPAVRTPDSRKRGVRFSDPGPSIAGGGDSELSTGLTPMIRRTSLRSSQMSRRHSTPGRLFPASRGTSADPDVRALPAGGEVYFLPLRQVLDGRIKRRIRRNGLSEEMNTISAERKRRAEETKAEIERLKAELARKDEEIQRLHDETVVLDTERVWELEQQVASLKRELASRSGVQQQDLPSSPASEWTRAAPNSCQDDYMELDIGDDLEEFGEATRAELECSTPTRRMLASFPTPPATSPEPQPPQTPCRRSFGTPRSHVGVQATFPDPDKQQLERELKSLQLEVTKLTATLESYSSLASRLSDKRLNLPPSERPSTADSAEDLEAHLNTVLQTLSDRTAALAELDSSLKGLGFPGSDAFEVVESLRASFRSARLELEYITPGEITLPLTGAGAAVLDLVLSRLRALAQRNRDADEAIDEHRATEFSLRQQLSARVTAMDRLAAQLTASERAARDKDAPHRRARGR</sequence>
<feature type="region of interest" description="Disordered" evidence="2">
    <location>
        <begin position="1"/>
        <end position="110"/>
    </location>
</feature>
<feature type="non-terminal residue" evidence="3">
    <location>
        <position position="505"/>
    </location>
</feature>
<organism evidence="3 4">
    <name type="scientific">Thermothelomyces thermophilus (strain ATCC 42464 / BCRC 31852 / DSM 1799)</name>
    <name type="common">Sporotrichum thermophile</name>
    <dbReference type="NCBI Taxonomy" id="573729"/>
    <lineage>
        <taxon>Eukaryota</taxon>
        <taxon>Fungi</taxon>
        <taxon>Dikarya</taxon>
        <taxon>Ascomycota</taxon>
        <taxon>Pezizomycotina</taxon>
        <taxon>Sordariomycetes</taxon>
        <taxon>Sordariomycetidae</taxon>
        <taxon>Sordariales</taxon>
        <taxon>Chaetomiaceae</taxon>
        <taxon>Thermothelomyces</taxon>
    </lineage>
</organism>
<evidence type="ECO:0000313" key="4">
    <source>
        <dbReference type="Proteomes" id="UP000007322"/>
    </source>
</evidence>
<dbReference type="STRING" id="573729.G2QJP2"/>
<feature type="coiled-coil region" evidence="1">
    <location>
        <begin position="150"/>
        <end position="184"/>
    </location>
</feature>
<evidence type="ECO:0000256" key="1">
    <source>
        <dbReference type="SAM" id="Coils"/>
    </source>
</evidence>
<evidence type="ECO:0000313" key="3">
    <source>
        <dbReference type="EMBL" id="AEO59799.1"/>
    </source>
</evidence>
<reference evidence="3 4" key="1">
    <citation type="journal article" date="2011" name="Nat. Biotechnol.">
        <title>Comparative genomic analysis of the thermophilic biomass-degrading fungi Myceliophthora thermophila and Thielavia terrestris.</title>
        <authorList>
            <person name="Berka R.M."/>
            <person name="Grigoriev I.V."/>
            <person name="Otillar R."/>
            <person name="Salamov A."/>
            <person name="Grimwood J."/>
            <person name="Reid I."/>
            <person name="Ishmael N."/>
            <person name="John T."/>
            <person name="Darmond C."/>
            <person name="Moisan M.-C."/>
            <person name="Henrissat B."/>
            <person name="Coutinho P.M."/>
            <person name="Lombard V."/>
            <person name="Natvig D.O."/>
            <person name="Lindquist E."/>
            <person name="Schmutz J."/>
            <person name="Lucas S."/>
            <person name="Harris P."/>
            <person name="Powlowski J."/>
            <person name="Bellemare A."/>
            <person name="Taylor D."/>
            <person name="Butler G."/>
            <person name="de Vries R.P."/>
            <person name="Allijn I.E."/>
            <person name="van den Brink J."/>
            <person name="Ushinsky S."/>
            <person name="Storms R."/>
            <person name="Powell A.J."/>
            <person name="Paulsen I.T."/>
            <person name="Elbourne L.D.H."/>
            <person name="Baker S.E."/>
            <person name="Magnuson J."/>
            <person name="LaBoissiere S."/>
            <person name="Clutterbuck A.J."/>
            <person name="Martinez D."/>
            <person name="Wogulis M."/>
            <person name="de Leon A.L."/>
            <person name="Rey M.W."/>
            <person name="Tsang A."/>
        </authorList>
    </citation>
    <scope>NUCLEOTIDE SEQUENCE [LARGE SCALE GENOMIC DNA]</scope>
    <source>
        <strain evidence="4">ATCC 42464 / BCRC 31852 / DSM 1799</strain>
    </source>
</reference>
<dbReference type="VEuPathDB" id="FungiDB:MYCTH_2045175"/>
<dbReference type="RefSeq" id="XP_003665044.1">
    <property type="nucleotide sequence ID" value="XM_003664996.1"/>
</dbReference>
<feature type="region of interest" description="Disordered" evidence="2">
    <location>
        <begin position="267"/>
        <end position="310"/>
    </location>
</feature>
<dbReference type="HOGENOM" id="CLU_024110_0_0_1"/>
<evidence type="ECO:0000256" key="2">
    <source>
        <dbReference type="SAM" id="MobiDB-lite"/>
    </source>
</evidence>
<dbReference type="OrthoDB" id="3532430at2759"/>
<feature type="region of interest" description="Disordered" evidence="2">
    <location>
        <begin position="208"/>
        <end position="230"/>
    </location>
</feature>
<dbReference type="InParanoid" id="G2QJP2"/>
<feature type="coiled-coil region" evidence="1">
    <location>
        <begin position="310"/>
        <end position="337"/>
    </location>
</feature>
<keyword evidence="1" id="KW-0175">Coiled coil</keyword>
<keyword evidence="4" id="KW-1185">Reference proteome</keyword>
<feature type="compositionally biased region" description="Polar residues" evidence="2">
    <location>
        <begin position="211"/>
        <end position="230"/>
    </location>
</feature>
<dbReference type="AlphaFoldDB" id="G2QJP2"/>
<gene>
    <name evidence="3" type="ORF">MYCTH_2045175</name>
</gene>
<dbReference type="eggNOG" id="ENOG502SS15">
    <property type="taxonomic scope" value="Eukaryota"/>
</dbReference>
<dbReference type="GeneID" id="11507072"/>
<feature type="compositionally biased region" description="Pro residues" evidence="2">
    <location>
        <begin position="272"/>
        <end position="286"/>
    </location>
</feature>
<protein>
    <submittedName>
        <fullName evidence="3">Uncharacterized protein</fullName>
    </submittedName>
</protein>
<dbReference type="EMBL" id="CP003006">
    <property type="protein sequence ID" value="AEO59799.1"/>
    <property type="molecule type" value="Genomic_DNA"/>
</dbReference>
<dbReference type="OMA" id="AESYWMT"/>
<feature type="non-terminal residue" evidence="3">
    <location>
        <position position="1"/>
    </location>
</feature>
<dbReference type="Proteomes" id="UP000007322">
    <property type="component" value="Chromosome 5"/>
</dbReference>
<proteinExistence type="predicted"/>
<dbReference type="KEGG" id="mtm:MYCTH_2045175"/>
<feature type="compositionally biased region" description="Low complexity" evidence="2">
    <location>
        <begin position="17"/>
        <end position="29"/>
    </location>
</feature>